<dbReference type="Pfam" id="PF12705">
    <property type="entry name" value="PDDEXK_1"/>
    <property type="match status" value="1"/>
</dbReference>
<evidence type="ECO:0000259" key="1">
    <source>
        <dbReference type="Pfam" id="PF12705"/>
    </source>
</evidence>
<dbReference type="EMBL" id="BARS01053130">
    <property type="protein sequence ID" value="GAG48961.1"/>
    <property type="molecule type" value="Genomic_DNA"/>
</dbReference>
<name>X0ZL36_9ZZZZ</name>
<dbReference type="AlphaFoldDB" id="X0ZL36"/>
<reference evidence="2" key="1">
    <citation type="journal article" date="2014" name="Front. Microbiol.">
        <title>High frequency of phylogenetically diverse reductive dehalogenase-homologous genes in deep subseafloor sedimentary metagenomes.</title>
        <authorList>
            <person name="Kawai M."/>
            <person name="Futagami T."/>
            <person name="Toyoda A."/>
            <person name="Takaki Y."/>
            <person name="Nishi S."/>
            <person name="Hori S."/>
            <person name="Arai W."/>
            <person name="Tsubouchi T."/>
            <person name="Morono Y."/>
            <person name="Uchiyama I."/>
            <person name="Ito T."/>
            <person name="Fujiyama A."/>
            <person name="Inagaki F."/>
            <person name="Takami H."/>
        </authorList>
    </citation>
    <scope>NUCLEOTIDE SEQUENCE</scope>
    <source>
        <strain evidence="2">Expedition CK06-06</strain>
    </source>
</reference>
<evidence type="ECO:0000313" key="2">
    <source>
        <dbReference type="EMBL" id="GAG48961.1"/>
    </source>
</evidence>
<feature type="non-terminal residue" evidence="2">
    <location>
        <position position="1"/>
    </location>
</feature>
<dbReference type="Gene3D" id="3.40.50.300">
    <property type="entry name" value="P-loop containing nucleotide triphosphate hydrolases"/>
    <property type="match status" value="1"/>
</dbReference>
<dbReference type="SUPFAM" id="SSF52540">
    <property type="entry name" value="P-loop containing nucleoside triphosphate hydrolases"/>
    <property type="match status" value="1"/>
</dbReference>
<feature type="domain" description="PD-(D/E)XK endonuclease-like" evidence="1">
    <location>
        <begin position="202"/>
        <end position="226"/>
    </location>
</feature>
<comment type="caution">
    <text evidence="2">The sequence shown here is derived from an EMBL/GenBank/DDBJ whole genome shotgun (WGS) entry which is preliminary data.</text>
</comment>
<sequence>VVPGLVERSFPRHIPEQPLLTELDREVLNDLAGRLGCAALPLQRRRPEEERYLFRIALGSALRAVVLTYSRLDEERQRPRMPSRFLGDACSALAGVTVRASTLEQGFPGEWFRRVPLDPWGRAGAEATSALDSREYDAAVFQGPGALRTGYMAAVSHCFARALKMEQGRWRTNRFGPYDGKIRAPDLLETLRDKYAPFRSAVSPTRFESYARCPFEYFLTYVLGVEEV</sequence>
<dbReference type="InterPro" id="IPR027417">
    <property type="entry name" value="P-loop_NTPase"/>
</dbReference>
<dbReference type="InterPro" id="IPR038726">
    <property type="entry name" value="PDDEXK_AddAB-type"/>
</dbReference>
<gene>
    <name evidence="2" type="ORF">S01H1_78893</name>
</gene>
<protein>
    <recommendedName>
        <fullName evidence="1">PD-(D/E)XK endonuclease-like domain-containing protein</fullName>
    </recommendedName>
</protein>
<accession>X0ZL36</accession>
<proteinExistence type="predicted"/>
<feature type="non-terminal residue" evidence="2">
    <location>
        <position position="228"/>
    </location>
</feature>
<organism evidence="2">
    <name type="scientific">marine sediment metagenome</name>
    <dbReference type="NCBI Taxonomy" id="412755"/>
    <lineage>
        <taxon>unclassified sequences</taxon>
        <taxon>metagenomes</taxon>
        <taxon>ecological metagenomes</taxon>
    </lineage>
</organism>